<reference evidence="7" key="1">
    <citation type="submission" date="2018-09" db="EMBL/GenBank/DDBJ databases">
        <title>Paracoccus onubensis nov. sp. a moderate halophilic bacterium isolated from Gruta de las Maravillas (Aracena, Spain).</title>
        <authorList>
            <person name="Jurado V."/>
            <person name="Gutierrez-Patricio S."/>
            <person name="Gonzalez-Pimentel J.L."/>
            <person name="Miller A.Z."/>
            <person name="Laiz L."/>
            <person name="Saiz-Jimenez C."/>
        </authorList>
    </citation>
    <scope>NUCLEOTIDE SEQUENCE [LARGE SCALE GENOMIC DNA]</scope>
    <source>
        <strain evidence="7">DSM 26381</strain>
    </source>
</reference>
<proteinExistence type="inferred from homology"/>
<dbReference type="Proteomes" id="UP000283587">
    <property type="component" value="Unassembled WGS sequence"/>
</dbReference>
<evidence type="ECO:0000256" key="3">
    <source>
        <dbReference type="ARBA" id="ARBA00023125"/>
    </source>
</evidence>
<dbReference type="InterPro" id="IPR050950">
    <property type="entry name" value="HTH-type_LysR_regulators"/>
</dbReference>
<dbReference type="InterPro" id="IPR005119">
    <property type="entry name" value="LysR_subst-bd"/>
</dbReference>
<evidence type="ECO:0000256" key="1">
    <source>
        <dbReference type="ARBA" id="ARBA00009437"/>
    </source>
</evidence>
<keyword evidence="4" id="KW-0804">Transcription</keyword>
<dbReference type="InterPro" id="IPR036390">
    <property type="entry name" value="WH_DNA-bd_sf"/>
</dbReference>
<keyword evidence="3" id="KW-0238">DNA-binding</keyword>
<evidence type="ECO:0000256" key="4">
    <source>
        <dbReference type="ARBA" id="ARBA00023163"/>
    </source>
</evidence>
<dbReference type="SUPFAM" id="SSF46785">
    <property type="entry name" value="Winged helix' DNA-binding domain"/>
    <property type="match status" value="1"/>
</dbReference>
<evidence type="ECO:0000313" key="7">
    <source>
        <dbReference type="Proteomes" id="UP000283587"/>
    </source>
</evidence>
<comment type="similarity">
    <text evidence="1">Belongs to the LysR transcriptional regulatory family.</text>
</comment>
<dbReference type="PANTHER" id="PTHR30419:SF2">
    <property type="entry name" value="LYSR FAMILY TRANSCRIPTIONAL REGULATOR"/>
    <property type="match status" value="1"/>
</dbReference>
<keyword evidence="7" id="KW-1185">Reference proteome</keyword>
<dbReference type="SUPFAM" id="SSF53850">
    <property type="entry name" value="Periplasmic binding protein-like II"/>
    <property type="match status" value="1"/>
</dbReference>
<evidence type="ECO:0000313" key="6">
    <source>
        <dbReference type="EMBL" id="RJL09342.1"/>
    </source>
</evidence>
<dbReference type="InterPro" id="IPR036388">
    <property type="entry name" value="WH-like_DNA-bd_sf"/>
</dbReference>
<accession>A0A419A4A6</accession>
<comment type="caution">
    <text evidence="6">The sequence shown here is derived from an EMBL/GenBank/DDBJ whole genome shotgun (WGS) entry which is preliminary data.</text>
</comment>
<evidence type="ECO:0000259" key="5">
    <source>
        <dbReference type="PROSITE" id="PS50931"/>
    </source>
</evidence>
<dbReference type="GO" id="GO:0005829">
    <property type="term" value="C:cytosol"/>
    <property type="evidence" value="ECO:0007669"/>
    <property type="project" value="TreeGrafter"/>
</dbReference>
<dbReference type="Gene3D" id="1.10.10.10">
    <property type="entry name" value="Winged helix-like DNA-binding domain superfamily/Winged helix DNA-binding domain"/>
    <property type="match status" value="1"/>
</dbReference>
<gene>
    <name evidence="6" type="ORF">D3P05_15130</name>
</gene>
<dbReference type="PROSITE" id="PS50931">
    <property type="entry name" value="HTH_LYSR"/>
    <property type="match status" value="1"/>
</dbReference>
<dbReference type="Pfam" id="PF03466">
    <property type="entry name" value="LysR_substrate"/>
    <property type="match status" value="1"/>
</dbReference>
<evidence type="ECO:0000256" key="2">
    <source>
        <dbReference type="ARBA" id="ARBA00023015"/>
    </source>
</evidence>
<dbReference type="Pfam" id="PF00126">
    <property type="entry name" value="HTH_1"/>
    <property type="match status" value="1"/>
</dbReference>
<dbReference type="OrthoDB" id="9798121at2"/>
<keyword evidence="2" id="KW-0805">Transcription regulation</keyword>
<dbReference type="Gene3D" id="3.40.190.290">
    <property type="match status" value="1"/>
</dbReference>
<protein>
    <submittedName>
        <fullName evidence="6">LysR family transcriptional regulator</fullName>
    </submittedName>
</protein>
<dbReference type="AlphaFoldDB" id="A0A419A4A6"/>
<organism evidence="6 7">
    <name type="scientific">Paracoccus siganidrum</name>
    <dbReference type="NCBI Taxonomy" id="1276757"/>
    <lineage>
        <taxon>Bacteria</taxon>
        <taxon>Pseudomonadati</taxon>
        <taxon>Pseudomonadota</taxon>
        <taxon>Alphaproteobacteria</taxon>
        <taxon>Rhodobacterales</taxon>
        <taxon>Paracoccaceae</taxon>
        <taxon>Paracoccus</taxon>
    </lineage>
</organism>
<sequence>MMQNFDAVTARLVLALARDGSIGRTAERENIAASAISRRLADLEARLGVVLFDRVPTGVTLTSAGTTYAEGCRRVFREISDLGDAMAEFAQGAAGQLRIAASSSALSGRLPELLAEYARHHPDVVLDIREMSGPATLLAVTDAQVDLAIVADNYDFGAFEIEVFEADDVWVIAAPDHALADRLDGRSPIRFEETLNFEMVGVHHAGALDRLVSTAARRIGRSLGTRVQVETFPSLVRMVEAGFGIGFLRLSSLHLIAGTALVCAPLAEDWAARKLLVARRRRSQVPGAVAAFLDLMRRRRAKDPPAGSQRSGSCSRTE</sequence>
<dbReference type="EMBL" id="QZEW01000067">
    <property type="protein sequence ID" value="RJL09342.1"/>
    <property type="molecule type" value="Genomic_DNA"/>
</dbReference>
<name>A0A419A4A6_9RHOB</name>
<dbReference type="GO" id="GO:0003700">
    <property type="term" value="F:DNA-binding transcription factor activity"/>
    <property type="evidence" value="ECO:0007669"/>
    <property type="project" value="InterPro"/>
</dbReference>
<dbReference type="GO" id="GO:0003677">
    <property type="term" value="F:DNA binding"/>
    <property type="evidence" value="ECO:0007669"/>
    <property type="project" value="UniProtKB-KW"/>
</dbReference>
<dbReference type="PANTHER" id="PTHR30419">
    <property type="entry name" value="HTH-TYPE TRANSCRIPTIONAL REGULATOR YBHD"/>
    <property type="match status" value="1"/>
</dbReference>
<feature type="domain" description="HTH lysR-type" evidence="5">
    <location>
        <begin position="11"/>
        <end position="62"/>
    </location>
</feature>
<dbReference type="InterPro" id="IPR000847">
    <property type="entry name" value="LysR_HTH_N"/>
</dbReference>